<proteinExistence type="predicted"/>
<feature type="transmembrane region" description="Helical" evidence="1">
    <location>
        <begin position="94"/>
        <end position="127"/>
    </location>
</feature>
<comment type="caution">
    <text evidence="2">The sequence shown here is derived from an EMBL/GenBank/DDBJ whole genome shotgun (WGS) entry which is preliminary data.</text>
</comment>
<dbReference type="EMBL" id="JAWDEY010000007">
    <property type="protein sequence ID" value="KAK6590341.1"/>
    <property type="molecule type" value="Genomic_DNA"/>
</dbReference>
<evidence type="ECO:0000313" key="3">
    <source>
        <dbReference type="Proteomes" id="UP001311799"/>
    </source>
</evidence>
<dbReference type="Proteomes" id="UP001311799">
    <property type="component" value="Unassembled WGS sequence"/>
</dbReference>
<sequence>MSETEKVEHIHKWTLRNEDKSVCSVIYSLLQGLLCTVNMIFGNYIIIFHYKKATEDMNLLTMLLITLFGELLIHACSLLLILFVRMLCGIRSSIYFVSIAGLLNIILQACFYYICLGISVIAIWSIYFNINSDNSYLISHFIINYSDKNSQFMHQVIVYFIIEAFISLNEVLSSIPLVFSAVIYGFSREISKIKGEPIVEFHKLNKPITFTRYQNYEGALDNFKNNSQVKPENCYLEL</sequence>
<name>A0AAV9Y6K5_9CRYT</name>
<feature type="transmembrane region" description="Helical" evidence="1">
    <location>
        <begin position="21"/>
        <end position="47"/>
    </location>
</feature>
<reference evidence="2 3" key="1">
    <citation type="submission" date="2023-10" db="EMBL/GenBank/DDBJ databases">
        <title>Comparative genomics analysis reveals potential genetic determinants of host preference in Cryptosporidium xiaoi.</title>
        <authorList>
            <person name="Xiao L."/>
            <person name="Li J."/>
        </authorList>
    </citation>
    <scope>NUCLEOTIDE SEQUENCE [LARGE SCALE GENOMIC DNA]</scope>
    <source>
        <strain evidence="2 3">52996</strain>
    </source>
</reference>
<accession>A0AAV9Y6K5</accession>
<evidence type="ECO:0000256" key="1">
    <source>
        <dbReference type="SAM" id="Phobius"/>
    </source>
</evidence>
<keyword evidence="1" id="KW-1133">Transmembrane helix</keyword>
<feature type="transmembrane region" description="Helical" evidence="1">
    <location>
        <begin position="59"/>
        <end position="82"/>
    </location>
</feature>
<evidence type="ECO:0000313" key="2">
    <source>
        <dbReference type="EMBL" id="KAK6590341.1"/>
    </source>
</evidence>
<gene>
    <name evidence="2" type="ORF">RS030_162487</name>
</gene>
<feature type="transmembrane region" description="Helical" evidence="1">
    <location>
        <begin position="156"/>
        <end position="184"/>
    </location>
</feature>
<dbReference type="AlphaFoldDB" id="A0AAV9Y6K5"/>
<keyword evidence="1" id="KW-0812">Transmembrane</keyword>
<keyword evidence="3" id="KW-1185">Reference proteome</keyword>
<keyword evidence="1" id="KW-0472">Membrane</keyword>
<organism evidence="2 3">
    <name type="scientific">Cryptosporidium xiaoi</name>
    <dbReference type="NCBI Taxonomy" id="659607"/>
    <lineage>
        <taxon>Eukaryota</taxon>
        <taxon>Sar</taxon>
        <taxon>Alveolata</taxon>
        <taxon>Apicomplexa</taxon>
        <taxon>Conoidasida</taxon>
        <taxon>Coccidia</taxon>
        <taxon>Eucoccidiorida</taxon>
        <taxon>Eimeriorina</taxon>
        <taxon>Cryptosporidiidae</taxon>
        <taxon>Cryptosporidium</taxon>
    </lineage>
</organism>
<protein>
    <submittedName>
        <fullName evidence="2">Uncharacterized protein</fullName>
    </submittedName>
</protein>